<dbReference type="InterPro" id="IPR004260">
    <property type="entry name" value="Pyr-dimer_DNA_glycosylase"/>
</dbReference>
<dbReference type="EMBL" id="PQCO01000058">
    <property type="protein sequence ID" value="PUE05615.1"/>
    <property type="molecule type" value="Genomic_DNA"/>
</dbReference>
<dbReference type="InterPro" id="IPR024796">
    <property type="entry name" value="T4_endonuc_V"/>
</dbReference>
<proteinExistence type="predicted"/>
<evidence type="ECO:0000313" key="3">
    <source>
        <dbReference type="Proteomes" id="UP000250928"/>
    </source>
</evidence>
<reference evidence="2 3" key="1">
    <citation type="submission" date="2018-01" db="EMBL/GenBank/DDBJ databases">
        <title>Novel co-symbiosis in the lucinid bivalve Phacoides pectinatus.</title>
        <authorList>
            <person name="Lim S.J."/>
            <person name="Davis B.G."/>
            <person name="Gill D.E."/>
            <person name="Engel A.S."/>
            <person name="Anderson L.C."/>
            <person name="Campbell B.J."/>
        </authorList>
    </citation>
    <scope>NUCLEOTIDE SEQUENCE [LARGE SCALE GENOMIC DNA]</scope>
    <source>
        <strain evidence="2">N3_P5</strain>
    </source>
</reference>
<sequence length="245" mass="28131">MRVWDIDPGYLNRQSLLGEHRELHGIVSVIRHGKRGYARHPETLRWNRHGWALWMRHRQLACEMALRGYRERSPVPLRSNPNVWPGDYIDPPDRQFTLLGEKYRDRPGGRIPLPGDPQQLWRQHKYSVLSRDPGLYRSIGRAVSAGELEFARLAQLLTEQLRRRPAPGGIRNAVQHMWGYVSIPPPEGRPGIGRWSTQRLLGETQRRAIAGEVAYLTESTALGELMAWLPVQRRCASRCSVLSDG</sequence>
<dbReference type="Pfam" id="PF03013">
    <property type="entry name" value="Pyr_excise"/>
    <property type="match status" value="1"/>
</dbReference>
<dbReference type="SUPFAM" id="SSF47077">
    <property type="entry name" value="T4 endonuclease V"/>
    <property type="match status" value="1"/>
</dbReference>
<evidence type="ECO:0000313" key="2">
    <source>
        <dbReference type="EMBL" id="PUE05615.1"/>
    </source>
</evidence>
<gene>
    <name evidence="2" type="ORF">C3L24_00805</name>
</gene>
<evidence type="ECO:0000259" key="1">
    <source>
        <dbReference type="Pfam" id="PF08349"/>
    </source>
</evidence>
<accession>A0A6N4E837</accession>
<dbReference type="Gene3D" id="1.10.440.10">
    <property type="entry name" value="T4 endonuclease V"/>
    <property type="match status" value="1"/>
</dbReference>
<organism evidence="2 3">
    <name type="scientific">Candidatus Sedimenticola endophacoides</name>
    <dbReference type="NCBI Taxonomy" id="2548426"/>
    <lineage>
        <taxon>Bacteria</taxon>
        <taxon>Pseudomonadati</taxon>
        <taxon>Pseudomonadota</taxon>
        <taxon>Gammaproteobacteria</taxon>
        <taxon>Chromatiales</taxon>
        <taxon>Sedimenticolaceae</taxon>
        <taxon>Sedimenticola</taxon>
    </lineage>
</organism>
<protein>
    <recommendedName>
        <fullName evidence="1">DUF1722 domain-containing protein</fullName>
    </recommendedName>
</protein>
<dbReference type="Pfam" id="PF08349">
    <property type="entry name" value="DUF1722"/>
    <property type="match status" value="1"/>
</dbReference>
<dbReference type="Proteomes" id="UP000250928">
    <property type="component" value="Unassembled WGS sequence"/>
</dbReference>
<comment type="caution">
    <text evidence="2">The sequence shown here is derived from an EMBL/GenBank/DDBJ whole genome shotgun (WGS) entry which is preliminary data.</text>
</comment>
<dbReference type="InterPro" id="IPR013560">
    <property type="entry name" value="DUF1722"/>
</dbReference>
<dbReference type="AlphaFoldDB" id="A0A6N4E837"/>
<name>A0A6N4E837_9GAMM</name>
<feature type="domain" description="DUF1722" evidence="1">
    <location>
        <begin position="125"/>
        <end position="182"/>
    </location>
</feature>